<comment type="similarity">
    <text evidence="1 2">Belongs to the Iojap/RsfS family.</text>
</comment>
<dbReference type="InterPro" id="IPR004394">
    <property type="entry name" value="Iojap/RsfS/C7orf30"/>
</dbReference>
<evidence type="ECO:0000313" key="4">
    <source>
        <dbReference type="Proteomes" id="UP001500067"/>
    </source>
</evidence>
<comment type="subunit">
    <text evidence="2">Interacts with ribosomal protein uL14 (rplN).</text>
</comment>
<keyword evidence="2" id="KW-0678">Repressor</keyword>
<comment type="caution">
    <text evidence="3">The sequence shown here is derived from an EMBL/GenBank/DDBJ whole genome shotgun (WGS) entry which is preliminary data.</text>
</comment>
<reference evidence="4" key="1">
    <citation type="journal article" date="2019" name="Int. J. Syst. Evol. Microbiol.">
        <title>The Global Catalogue of Microorganisms (GCM) 10K type strain sequencing project: providing services to taxonomists for standard genome sequencing and annotation.</title>
        <authorList>
            <consortium name="The Broad Institute Genomics Platform"/>
            <consortium name="The Broad Institute Genome Sequencing Center for Infectious Disease"/>
            <person name="Wu L."/>
            <person name="Ma J."/>
        </authorList>
    </citation>
    <scope>NUCLEOTIDE SEQUENCE [LARGE SCALE GENOMIC DNA]</scope>
    <source>
        <strain evidence="4">JCM 32105</strain>
    </source>
</reference>
<evidence type="ECO:0000313" key="3">
    <source>
        <dbReference type="EMBL" id="GAA4469962.1"/>
    </source>
</evidence>
<evidence type="ECO:0000256" key="2">
    <source>
        <dbReference type="HAMAP-Rule" id="MF_01477"/>
    </source>
</evidence>
<dbReference type="NCBIfam" id="TIGR00090">
    <property type="entry name" value="rsfS_iojap_ybeB"/>
    <property type="match status" value="1"/>
</dbReference>
<dbReference type="Pfam" id="PF02410">
    <property type="entry name" value="RsfS"/>
    <property type="match status" value="1"/>
</dbReference>
<organism evidence="3 4">
    <name type="scientific">Nemorincola caseinilytica</name>
    <dbReference type="NCBI Taxonomy" id="2054315"/>
    <lineage>
        <taxon>Bacteria</taxon>
        <taxon>Pseudomonadati</taxon>
        <taxon>Bacteroidota</taxon>
        <taxon>Chitinophagia</taxon>
        <taxon>Chitinophagales</taxon>
        <taxon>Chitinophagaceae</taxon>
        <taxon>Nemorincola</taxon>
    </lineage>
</organism>
<sequence>MEKLITALQERKVTAPRLTRNSKLFKIIIKAIQDKKGEGVVSLDLKKIDEAVADFFVLCEAKSHVQLKAIADNIVEEVEKECGEKPYHTEYGDSWTLVDYVNVVVHIFQHEQRAFYDLESLWEDAPRTEH</sequence>
<dbReference type="Gene3D" id="3.30.460.10">
    <property type="entry name" value="Beta Polymerase, domain 2"/>
    <property type="match status" value="1"/>
</dbReference>
<evidence type="ECO:0000256" key="1">
    <source>
        <dbReference type="ARBA" id="ARBA00010574"/>
    </source>
</evidence>
<keyword evidence="4" id="KW-1185">Reference proteome</keyword>
<dbReference type="HAMAP" id="MF_01477">
    <property type="entry name" value="Iojap_RsfS"/>
    <property type="match status" value="1"/>
</dbReference>
<dbReference type="PANTHER" id="PTHR21043:SF0">
    <property type="entry name" value="MITOCHONDRIAL ASSEMBLY OF RIBOSOMAL LARGE SUBUNIT PROTEIN 1"/>
    <property type="match status" value="1"/>
</dbReference>
<proteinExistence type="inferred from homology"/>
<name>A0ABP8NNE8_9BACT</name>
<keyword evidence="2" id="KW-0810">Translation regulation</keyword>
<protein>
    <recommendedName>
        <fullName evidence="2">Ribosomal silencing factor RsfS</fullName>
    </recommendedName>
</protein>
<gene>
    <name evidence="2 3" type="primary">rsfS</name>
    <name evidence="3" type="ORF">GCM10023093_30300</name>
</gene>
<dbReference type="PANTHER" id="PTHR21043">
    <property type="entry name" value="IOJAP SUPERFAMILY ORTHOLOG"/>
    <property type="match status" value="1"/>
</dbReference>
<dbReference type="RefSeq" id="WP_345085141.1">
    <property type="nucleotide sequence ID" value="NZ_BAABFA010000024.1"/>
</dbReference>
<dbReference type="SUPFAM" id="SSF81301">
    <property type="entry name" value="Nucleotidyltransferase"/>
    <property type="match status" value="1"/>
</dbReference>
<accession>A0ABP8NNE8</accession>
<comment type="function">
    <text evidence="2">Functions as a ribosomal silencing factor. Interacts with ribosomal protein uL14 (rplN), blocking formation of intersubunit bridge B8. Prevents association of the 30S and 50S ribosomal subunits and the formation of functional ribosomes, thus repressing translation.</text>
</comment>
<dbReference type="Proteomes" id="UP001500067">
    <property type="component" value="Unassembled WGS sequence"/>
</dbReference>
<dbReference type="EMBL" id="BAABFA010000024">
    <property type="protein sequence ID" value="GAA4469962.1"/>
    <property type="molecule type" value="Genomic_DNA"/>
</dbReference>
<dbReference type="InterPro" id="IPR043519">
    <property type="entry name" value="NT_sf"/>
</dbReference>
<comment type="subcellular location">
    <subcellularLocation>
        <location evidence="2">Cytoplasm</location>
    </subcellularLocation>
</comment>
<keyword evidence="2" id="KW-0963">Cytoplasm</keyword>